<comment type="cofactor">
    <cofactor evidence="1 5">
        <name>FAD</name>
        <dbReference type="ChEBI" id="CHEBI:57692"/>
    </cofactor>
</comment>
<evidence type="ECO:0000259" key="7">
    <source>
        <dbReference type="Pfam" id="PF05199"/>
    </source>
</evidence>
<feature type="binding site" evidence="5">
    <location>
        <position position="263"/>
    </location>
    <ligand>
        <name>FAD</name>
        <dbReference type="ChEBI" id="CHEBI:57692"/>
    </ligand>
</feature>
<evidence type="ECO:0000256" key="2">
    <source>
        <dbReference type="ARBA" id="ARBA00010790"/>
    </source>
</evidence>
<feature type="domain" description="Glucose-methanol-choline oxidoreductase N-terminal" evidence="6">
    <location>
        <begin position="43"/>
        <end position="336"/>
    </location>
</feature>
<dbReference type="Gene3D" id="3.50.50.60">
    <property type="entry name" value="FAD/NAD(P)-binding domain"/>
    <property type="match status" value="2"/>
</dbReference>
<keyword evidence="4 5" id="KW-0274">FAD</keyword>
<dbReference type="Gene3D" id="3.30.560.10">
    <property type="entry name" value="Glucose Oxidase, domain 3"/>
    <property type="match status" value="2"/>
</dbReference>
<comment type="caution">
    <text evidence="8">The sequence shown here is derived from an EMBL/GenBank/DDBJ whole genome shotgun (WGS) entry which is preliminary data.</text>
</comment>
<dbReference type="EMBL" id="BMAV01026876">
    <property type="protein sequence ID" value="GFS54173.1"/>
    <property type="molecule type" value="Genomic_DNA"/>
</dbReference>
<dbReference type="Pfam" id="PF05199">
    <property type="entry name" value="GMC_oxred_C"/>
    <property type="match status" value="1"/>
</dbReference>
<evidence type="ECO:0000259" key="6">
    <source>
        <dbReference type="Pfam" id="PF00732"/>
    </source>
</evidence>
<accession>A0A8X6IP85</accession>
<evidence type="ECO:0000256" key="3">
    <source>
        <dbReference type="ARBA" id="ARBA00022630"/>
    </source>
</evidence>
<dbReference type="SUPFAM" id="SSF51905">
    <property type="entry name" value="FAD/NAD(P)-binding domain"/>
    <property type="match status" value="1"/>
</dbReference>
<keyword evidence="3" id="KW-0285">Flavoprotein</keyword>
<dbReference type="AlphaFoldDB" id="A0A8X6IP85"/>
<organism evidence="8 9">
    <name type="scientific">Trichonephila inaurata madagascariensis</name>
    <dbReference type="NCBI Taxonomy" id="2747483"/>
    <lineage>
        <taxon>Eukaryota</taxon>
        <taxon>Metazoa</taxon>
        <taxon>Ecdysozoa</taxon>
        <taxon>Arthropoda</taxon>
        <taxon>Chelicerata</taxon>
        <taxon>Arachnida</taxon>
        <taxon>Araneae</taxon>
        <taxon>Araneomorphae</taxon>
        <taxon>Entelegynae</taxon>
        <taxon>Araneoidea</taxon>
        <taxon>Nephilidae</taxon>
        <taxon>Trichonephila</taxon>
        <taxon>Trichonephila inaurata</taxon>
    </lineage>
</organism>
<gene>
    <name evidence="8" type="primary">Gld</name>
    <name evidence="8" type="ORF">TNIN_189511</name>
</gene>
<feature type="domain" description="Glucose-methanol-choline oxidoreductase C-terminal" evidence="7">
    <location>
        <begin position="420"/>
        <end position="522"/>
    </location>
</feature>
<dbReference type="PANTHER" id="PTHR11552:SF147">
    <property type="entry name" value="CHOLINE DEHYDROGENASE, MITOCHONDRIAL"/>
    <property type="match status" value="1"/>
</dbReference>
<reference evidence="8" key="1">
    <citation type="submission" date="2020-08" db="EMBL/GenBank/DDBJ databases">
        <title>Multicomponent nature underlies the extraordinary mechanical properties of spider dragline silk.</title>
        <authorList>
            <person name="Kono N."/>
            <person name="Nakamura H."/>
            <person name="Mori M."/>
            <person name="Yoshida Y."/>
            <person name="Ohtoshi R."/>
            <person name="Malay A.D."/>
            <person name="Moran D.A.P."/>
            <person name="Tomita M."/>
            <person name="Numata K."/>
            <person name="Arakawa K."/>
        </authorList>
    </citation>
    <scope>NUCLEOTIDE SEQUENCE</scope>
</reference>
<dbReference type="PANTHER" id="PTHR11552">
    <property type="entry name" value="GLUCOSE-METHANOL-CHOLINE GMC OXIDOREDUCTASE"/>
    <property type="match status" value="1"/>
</dbReference>
<dbReference type="GO" id="GO:0016614">
    <property type="term" value="F:oxidoreductase activity, acting on CH-OH group of donors"/>
    <property type="evidence" value="ECO:0007669"/>
    <property type="project" value="InterPro"/>
</dbReference>
<evidence type="ECO:0000313" key="8">
    <source>
        <dbReference type="EMBL" id="GFS54173.1"/>
    </source>
</evidence>
<evidence type="ECO:0000256" key="4">
    <source>
        <dbReference type="ARBA" id="ARBA00022827"/>
    </source>
</evidence>
<dbReference type="InterPro" id="IPR036188">
    <property type="entry name" value="FAD/NAD-bd_sf"/>
</dbReference>
<dbReference type="PIRSF" id="PIRSF000137">
    <property type="entry name" value="Alcohol_oxidase"/>
    <property type="match status" value="1"/>
</dbReference>
<protein>
    <submittedName>
        <fullName evidence="8">Glucose dehydrogenase</fullName>
    </submittedName>
</protein>
<evidence type="ECO:0000256" key="1">
    <source>
        <dbReference type="ARBA" id="ARBA00001974"/>
    </source>
</evidence>
<dbReference type="InterPro" id="IPR007867">
    <property type="entry name" value="GMC_OxRtase_C"/>
</dbReference>
<evidence type="ECO:0000256" key="5">
    <source>
        <dbReference type="PIRSR" id="PIRSR000137-2"/>
    </source>
</evidence>
<dbReference type="OrthoDB" id="6434540at2759"/>
<name>A0A8X6IP85_9ARAC</name>
<dbReference type="SUPFAM" id="SSF54373">
    <property type="entry name" value="FAD-linked reductases, C-terminal domain"/>
    <property type="match status" value="1"/>
</dbReference>
<keyword evidence="9" id="KW-1185">Reference proteome</keyword>
<proteinExistence type="inferred from homology"/>
<dbReference type="InterPro" id="IPR000172">
    <property type="entry name" value="GMC_OxRdtase_N"/>
</dbReference>
<sequence>MDLAAERAYPTPYANAPYLPLLLLSLLNQRMAPKTTTTFKKEYDYIIVGGGTAGSVVANRLSEDPCVNVLLLEAGKAPPVISDIPGISKFFFEYSSDLTWNYTTVPQKHTAKALRNRQVRFVTGRGLGGSSVVSSSYYTRGNRKDFDAWALQGATGWSYEEVLPYFLKFEDNRDFEYLANGYHNIGGPVTFQKPDYNSEVKNPIFEAAARFGYNVVDPNGPTQKGFYDIQASIRDGQKCSAAKAYLVPAENRTNLDIVVNAHVNKIILEGCDAKGVEFDFKGSKCIVKAKKEVIMAAGTVNTAKILMLSGIGPKEHLQKLKIPVVVDLPVGDNLQEQGSVLLYYQLDPKIPTFNQKLCDIQNVEQYIRNRTGPLASSASLSAAALLGRDSVFPEMDSPNHLLIFWEAFKQLDFKPEVSMKTCQRIVMSQPMQKLCPKPFPLLPGCEHCANDEDAYFECYLRSGILPFNNLVGTARMGDPKDPTTVVDPQLRVKGIKGLRVVDASVMPMIPAGNTFASTLLIAEKASDLIKDASAPELVRVRERESYPEFVAGL</sequence>
<evidence type="ECO:0000313" key="9">
    <source>
        <dbReference type="Proteomes" id="UP000886998"/>
    </source>
</evidence>
<dbReference type="Proteomes" id="UP000886998">
    <property type="component" value="Unassembled WGS sequence"/>
</dbReference>
<dbReference type="Pfam" id="PF00732">
    <property type="entry name" value="GMC_oxred_N"/>
    <property type="match status" value="1"/>
</dbReference>
<dbReference type="InterPro" id="IPR012132">
    <property type="entry name" value="GMC_OxRdtase"/>
</dbReference>
<comment type="similarity">
    <text evidence="2">Belongs to the GMC oxidoreductase family.</text>
</comment>
<dbReference type="GO" id="GO:0050660">
    <property type="term" value="F:flavin adenine dinucleotide binding"/>
    <property type="evidence" value="ECO:0007669"/>
    <property type="project" value="InterPro"/>
</dbReference>